<dbReference type="Proteomes" id="UP000467522">
    <property type="component" value="Unassembled WGS sequence"/>
</dbReference>
<feature type="region of interest" description="Disordered" evidence="1">
    <location>
        <begin position="177"/>
        <end position="198"/>
    </location>
</feature>
<evidence type="ECO:0008006" key="4">
    <source>
        <dbReference type="Google" id="ProtNLM"/>
    </source>
</evidence>
<dbReference type="InterPro" id="IPR014519">
    <property type="entry name" value="UCP024492"/>
</dbReference>
<evidence type="ECO:0000256" key="1">
    <source>
        <dbReference type="SAM" id="MobiDB-lite"/>
    </source>
</evidence>
<organism evidence="2 3">
    <name type="scientific">Burkholderia lata (strain ATCC 17760 / DSM 23089 / LMG 22485 / NCIMB 9086 / R18194 / 383)</name>
    <dbReference type="NCBI Taxonomy" id="482957"/>
    <lineage>
        <taxon>Bacteria</taxon>
        <taxon>Pseudomonadati</taxon>
        <taxon>Pseudomonadota</taxon>
        <taxon>Betaproteobacteria</taxon>
        <taxon>Burkholderiales</taxon>
        <taxon>Burkholderiaceae</taxon>
        <taxon>Burkholderia</taxon>
        <taxon>Burkholderia cepacia complex</taxon>
    </lineage>
</organism>
<comment type="caution">
    <text evidence="2">The sequence shown here is derived from an EMBL/GenBank/DDBJ whole genome shotgun (WGS) entry which is preliminary data.</text>
</comment>
<dbReference type="EMBL" id="WNDV01000003">
    <property type="protein sequence ID" value="KAF1039614.1"/>
    <property type="molecule type" value="Genomic_DNA"/>
</dbReference>
<accession>A0A833UQR0</accession>
<dbReference type="PANTHER" id="PTHR39337">
    <property type="entry name" value="BLR5642 PROTEIN"/>
    <property type="match status" value="1"/>
</dbReference>
<evidence type="ECO:0000313" key="3">
    <source>
        <dbReference type="Proteomes" id="UP000467522"/>
    </source>
</evidence>
<dbReference type="RefSeq" id="WP_011354401.1">
    <property type="nucleotide sequence ID" value="NC_007511.1"/>
</dbReference>
<gene>
    <name evidence="2" type="ORF">GAK33_01455</name>
</gene>
<evidence type="ECO:0000313" key="2">
    <source>
        <dbReference type="EMBL" id="KAF1039614.1"/>
    </source>
</evidence>
<dbReference type="PANTHER" id="PTHR39337:SF1">
    <property type="entry name" value="BLR5642 PROTEIN"/>
    <property type="match status" value="1"/>
</dbReference>
<dbReference type="GeneID" id="45097159"/>
<dbReference type="InterPro" id="IPR007438">
    <property type="entry name" value="DUF488"/>
</dbReference>
<dbReference type="HOGENOM" id="CLU_077467_0_1_4"/>
<dbReference type="Pfam" id="PF04343">
    <property type="entry name" value="DUF488"/>
    <property type="match status" value="1"/>
</dbReference>
<name>A0A833UQR0_BURL3</name>
<proteinExistence type="predicted"/>
<feature type="compositionally biased region" description="Low complexity" evidence="1">
    <location>
        <begin position="186"/>
        <end position="198"/>
    </location>
</feature>
<protein>
    <recommendedName>
        <fullName evidence="4">PF04343 family protein</fullName>
    </recommendedName>
</protein>
<sequence length="198" mass="21689">MTLPFYTIGHSNRTLDEFVGMLDAVDIALLADIRKMTRSRTNPQFNEATLPDALAAADIAYEHIAALGGLRGKSRGVPDDVNDFWTNQSFHRYADYALSPEFRDGLDRLIAQGHAQRCAIMCSEAVWWRCHRRIVSDYLIARGETVLHIMGRNRVEPAHLTAGAVIRPDGTIVYPDIGDEGDAGDDATAPGATAPPNA</sequence>
<dbReference type="PIRSF" id="PIRSF024492">
    <property type="entry name" value="UCP024492"/>
    <property type="match status" value="1"/>
</dbReference>
<reference evidence="3" key="1">
    <citation type="journal article" date="2020" name="MBio">
        <title>Horizontal gene transfer to a defensive symbiont with a reduced genome amongst a multipartite beetle microbiome.</title>
        <authorList>
            <person name="Waterworth S.C."/>
            <person name="Florez L.V."/>
            <person name="Rees E.R."/>
            <person name="Hertweck C."/>
            <person name="Kaltenpoth M."/>
            <person name="Kwan J.C."/>
        </authorList>
    </citation>
    <scope>NUCLEOTIDE SEQUENCE [LARGE SCALE GENOMIC DNA]</scope>
</reference>